<keyword evidence="12" id="KW-1185">Reference proteome</keyword>
<dbReference type="SUPFAM" id="SSF75217">
    <property type="entry name" value="alpha/beta knot"/>
    <property type="match status" value="1"/>
</dbReference>
<evidence type="ECO:0000256" key="9">
    <source>
        <dbReference type="ARBA" id="ARBA00034881"/>
    </source>
</evidence>
<sequence>MLRNITRSYSNKIRSAVKVPNESYIKDRKVTFDRNFPVHKRTKAWEKDGMDKDKWFRKNYAHVHAREKNARLNNGGSDPFDKKKKYYDRIKQEESSKREQFRSHRSEYTKMHPLQGLKPNPLVDYVFGTNSVISALTAKKREYFVKLHHYGPLNTQIQSLCSKNNIQTEEVDKHRLNLYTNYAVHNNVVLECKPLQPPELSHLGLVNHEACTFDKSEIDYDQAVNTREKFMTNDNKKNPLGIYLDEVVDPHNVGAIIRSAYFLGADFMVLSHKNCAPLSPVVSKVSSGTMELLPIFTTAKPLQFFEKSKQDGGWMFVTSHMSISQKGNHLTMNELSGMLNELPVVLVVGNEGNGVRTNLLNRSDFTVEIPFGRDPTEGRNTIDSLNVSVATALLINGFLN</sequence>
<dbReference type="OMA" id="RKYAHVH"/>
<evidence type="ECO:0000256" key="8">
    <source>
        <dbReference type="ARBA" id="ARBA00023128"/>
    </source>
</evidence>
<proteinExistence type="inferred from homology"/>
<dbReference type="CDD" id="cd18105">
    <property type="entry name" value="SpoU-like_MRM1"/>
    <property type="match status" value="1"/>
</dbReference>
<dbReference type="SUPFAM" id="SSF55315">
    <property type="entry name" value="L30e-like"/>
    <property type="match status" value="1"/>
</dbReference>
<evidence type="ECO:0000256" key="7">
    <source>
        <dbReference type="ARBA" id="ARBA00022946"/>
    </source>
</evidence>
<dbReference type="Proteomes" id="UP000000598">
    <property type="component" value="Chromosome F"/>
</dbReference>
<dbReference type="InParanoid" id="Q6CLR7"/>
<evidence type="ECO:0000256" key="1">
    <source>
        <dbReference type="ARBA" id="ARBA00004173"/>
    </source>
</evidence>
<dbReference type="PaxDb" id="284590-Q6CLR7"/>
<evidence type="ECO:0000256" key="5">
    <source>
        <dbReference type="ARBA" id="ARBA00022679"/>
    </source>
</evidence>
<dbReference type="Gene3D" id="3.30.1330.30">
    <property type="match status" value="1"/>
</dbReference>
<dbReference type="NCBIfam" id="TIGR00186">
    <property type="entry name" value="rRNA_methyl_3"/>
    <property type="match status" value="1"/>
</dbReference>
<dbReference type="GO" id="GO:0003723">
    <property type="term" value="F:RNA binding"/>
    <property type="evidence" value="ECO:0007669"/>
    <property type="project" value="InterPro"/>
</dbReference>
<dbReference type="InterPro" id="IPR004441">
    <property type="entry name" value="rRNA_MeTrfase_TrmH"/>
</dbReference>
<feature type="domain" description="RNA 2-O ribose methyltransferase substrate binding" evidence="10">
    <location>
        <begin position="125"/>
        <end position="198"/>
    </location>
</feature>
<dbReference type="GO" id="GO:0005739">
    <property type="term" value="C:mitochondrion"/>
    <property type="evidence" value="ECO:0007669"/>
    <property type="project" value="UniProtKB-SubCell"/>
</dbReference>
<dbReference type="STRING" id="284590.Q6CLR7"/>
<dbReference type="AlphaFoldDB" id="Q6CLR7"/>
<keyword evidence="6" id="KW-0949">S-adenosyl-L-methionine</keyword>
<name>Q6CLR7_KLULA</name>
<evidence type="ECO:0000259" key="10">
    <source>
        <dbReference type="SMART" id="SM00967"/>
    </source>
</evidence>
<protein>
    <recommendedName>
        <fullName evidence="9">rRNA methyltransferase 1, mitochondrial</fullName>
    </recommendedName>
</protein>
<reference evidence="11 12" key="1">
    <citation type="journal article" date="2004" name="Nature">
        <title>Genome evolution in yeasts.</title>
        <authorList>
            <consortium name="Genolevures"/>
            <person name="Dujon B."/>
            <person name="Sherman D."/>
            <person name="Fischer G."/>
            <person name="Durrens P."/>
            <person name="Casaregola S."/>
            <person name="Lafontaine I."/>
            <person name="de Montigny J."/>
            <person name="Marck C."/>
            <person name="Neuveglise C."/>
            <person name="Talla E."/>
            <person name="Goffard N."/>
            <person name="Frangeul L."/>
            <person name="Aigle M."/>
            <person name="Anthouard V."/>
            <person name="Babour A."/>
            <person name="Barbe V."/>
            <person name="Barnay S."/>
            <person name="Blanchin S."/>
            <person name="Beckerich J.M."/>
            <person name="Beyne E."/>
            <person name="Bleykasten C."/>
            <person name="Boisrame A."/>
            <person name="Boyer J."/>
            <person name="Cattolico L."/>
            <person name="Confanioleri F."/>
            <person name="de Daruvar A."/>
            <person name="Despons L."/>
            <person name="Fabre E."/>
            <person name="Fairhead C."/>
            <person name="Ferry-Dumazet H."/>
            <person name="Groppi A."/>
            <person name="Hantraye F."/>
            <person name="Hennequin C."/>
            <person name="Jauniaux N."/>
            <person name="Joyet P."/>
            <person name="Kachouri R."/>
            <person name="Kerrest A."/>
            <person name="Koszul R."/>
            <person name="Lemaire M."/>
            <person name="Lesur I."/>
            <person name="Ma L."/>
            <person name="Muller H."/>
            <person name="Nicaud J.M."/>
            <person name="Nikolski M."/>
            <person name="Oztas S."/>
            <person name="Ozier-Kalogeropoulos O."/>
            <person name="Pellenz S."/>
            <person name="Potier S."/>
            <person name="Richard G.F."/>
            <person name="Straub M.L."/>
            <person name="Suleau A."/>
            <person name="Swennene D."/>
            <person name="Tekaia F."/>
            <person name="Wesolowski-Louvel M."/>
            <person name="Westhof E."/>
            <person name="Wirth B."/>
            <person name="Zeniou-Meyer M."/>
            <person name="Zivanovic I."/>
            <person name="Bolotin-Fukuhara M."/>
            <person name="Thierry A."/>
            <person name="Bouchier C."/>
            <person name="Caudron B."/>
            <person name="Scarpelli C."/>
            <person name="Gaillardin C."/>
            <person name="Weissenbach J."/>
            <person name="Wincker P."/>
            <person name="Souciet J.L."/>
        </authorList>
    </citation>
    <scope>NUCLEOTIDE SEQUENCE [LARGE SCALE GENOMIC DNA]</scope>
    <source>
        <strain evidence="12">ATCC 8585 / CBS 2359 / DSM 70799 / NBRC 1267 / NRRL Y-1140 / WM37</strain>
    </source>
</reference>
<evidence type="ECO:0000256" key="2">
    <source>
        <dbReference type="ARBA" id="ARBA00007228"/>
    </source>
</evidence>
<keyword evidence="7" id="KW-0809">Transit peptide</keyword>
<dbReference type="InterPro" id="IPR047261">
    <property type="entry name" value="MRM1_MeTrfase_dom"/>
</dbReference>
<dbReference type="InterPro" id="IPR029064">
    <property type="entry name" value="Ribosomal_eL30-like_sf"/>
</dbReference>
<dbReference type="GO" id="GO:0016435">
    <property type="term" value="F:rRNA (guanine) methyltransferase activity"/>
    <property type="evidence" value="ECO:0007669"/>
    <property type="project" value="TreeGrafter"/>
</dbReference>
<comment type="similarity">
    <text evidence="2">Belongs to the class IV-like SAM-binding methyltransferase superfamily. RNA methyltransferase TrmH family.</text>
</comment>
<gene>
    <name evidence="11" type="ORF">KLLA0_F00946g</name>
</gene>
<dbReference type="SMART" id="SM00967">
    <property type="entry name" value="SpoU_sub_bind"/>
    <property type="match status" value="1"/>
</dbReference>
<dbReference type="Pfam" id="PF00588">
    <property type="entry name" value="SpoU_methylase"/>
    <property type="match status" value="1"/>
</dbReference>
<dbReference type="InterPro" id="IPR047182">
    <property type="entry name" value="MRM1"/>
</dbReference>
<dbReference type="InterPro" id="IPR029028">
    <property type="entry name" value="Alpha/beta_knot_MTases"/>
</dbReference>
<dbReference type="InterPro" id="IPR001537">
    <property type="entry name" value="SpoU_MeTrfase"/>
</dbReference>
<dbReference type="EMBL" id="CR382126">
    <property type="protein sequence ID" value="CAG97829.1"/>
    <property type="molecule type" value="Genomic_DNA"/>
</dbReference>
<dbReference type="Pfam" id="PF08032">
    <property type="entry name" value="SpoU_sub_bind"/>
    <property type="match status" value="1"/>
</dbReference>
<evidence type="ECO:0000256" key="4">
    <source>
        <dbReference type="ARBA" id="ARBA00022603"/>
    </source>
</evidence>
<dbReference type="FunFam" id="3.40.1280.10:FF:000036">
    <property type="entry name" value="MRM1p Ribose methyltransferase"/>
    <property type="match status" value="1"/>
</dbReference>
<dbReference type="PANTHER" id="PTHR46103:SF1">
    <property type="entry name" value="RRNA METHYLTRANSFERASE 1, MITOCHONDRIAL"/>
    <property type="match status" value="1"/>
</dbReference>
<dbReference type="KEGG" id="kla:KLLA0_F00946g"/>
<keyword evidence="4" id="KW-0489">Methyltransferase</keyword>
<comment type="subcellular location">
    <subcellularLocation>
        <location evidence="1">Mitochondrion</location>
    </subcellularLocation>
</comment>
<dbReference type="InterPro" id="IPR029026">
    <property type="entry name" value="tRNA_m1G_MTases_N"/>
</dbReference>
<keyword evidence="8" id="KW-0496">Mitochondrion</keyword>
<organism evidence="11 12">
    <name type="scientific">Kluyveromyces lactis (strain ATCC 8585 / CBS 2359 / DSM 70799 / NBRC 1267 / NRRL Y-1140 / WM37)</name>
    <name type="common">Yeast</name>
    <name type="synonym">Candida sphaerica</name>
    <dbReference type="NCBI Taxonomy" id="284590"/>
    <lineage>
        <taxon>Eukaryota</taxon>
        <taxon>Fungi</taxon>
        <taxon>Dikarya</taxon>
        <taxon>Ascomycota</taxon>
        <taxon>Saccharomycotina</taxon>
        <taxon>Saccharomycetes</taxon>
        <taxon>Saccharomycetales</taxon>
        <taxon>Saccharomycetaceae</taxon>
        <taxon>Kluyveromyces</taxon>
    </lineage>
</organism>
<evidence type="ECO:0000256" key="6">
    <source>
        <dbReference type="ARBA" id="ARBA00022691"/>
    </source>
</evidence>
<evidence type="ECO:0000313" key="11">
    <source>
        <dbReference type="EMBL" id="CAG97829.1"/>
    </source>
</evidence>
<dbReference type="PANTHER" id="PTHR46103">
    <property type="entry name" value="RRNA METHYLTRANSFERASE 1, MITOCHONDRIAL"/>
    <property type="match status" value="1"/>
</dbReference>
<dbReference type="InterPro" id="IPR013123">
    <property type="entry name" value="SpoU_subst-bd"/>
</dbReference>
<keyword evidence="5" id="KW-0808">Transferase</keyword>
<evidence type="ECO:0000313" key="12">
    <source>
        <dbReference type="Proteomes" id="UP000000598"/>
    </source>
</evidence>
<dbReference type="eggNOG" id="KOG0838">
    <property type="taxonomic scope" value="Eukaryota"/>
</dbReference>
<dbReference type="Gene3D" id="3.40.1280.10">
    <property type="match status" value="1"/>
</dbReference>
<evidence type="ECO:0000256" key="3">
    <source>
        <dbReference type="ARBA" id="ARBA00022552"/>
    </source>
</evidence>
<dbReference type="HOGENOM" id="CLU_021322_5_1_1"/>
<accession>Q6CLR7</accession>
<dbReference type="FunCoup" id="Q6CLR7">
    <property type="interactions" value="298"/>
</dbReference>
<keyword evidence="3" id="KW-0698">rRNA processing</keyword>